<protein>
    <submittedName>
        <fullName evidence="3">Uncharacterized protein</fullName>
    </submittedName>
</protein>
<evidence type="ECO:0000313" key="4">
    <source>
        <dbReference type="Proteomes" id="UP000663882"/>
    </source>
</evidence>
<dbReference type="Proteomes" id="UP000663882">
    <property type="component" value="Unassembled WGS sequence"/>
</dbReference>
<comment type="caution">
    <text evidence="3">The sequence shown here is derived from an EMBL/GenBank/DDBJ whole genome shotgun (WGS) entry which is preliminary data.</text>
</comment>
<evidence type="ECO:0000256" key="1">
    <source>
        <dbReference type="SAM" id="MobiDB-lite"/>
    </source>
</evidence>
<sequence>MSARNEQDTMTEKSKQHRDKSYSGLTLKQSLNYASSLLLPLMLGVFTIVITLHQTNLAQRQRLEDQQLAKIQREQDLNNAKIQREQDLKTSAQQRLEDREQAKKQRALDKEIADQQLNSSEEQRRHEMNIALAQYRDNLLIDYIREIGELLKTNNGSLTNDFVTKTLARAKTLAVIRQLDPSRNIELIRFLYEAGQLSTGKNPLDLSTARLNNIDFSSFSNLNMSRLSLSGAHLSNSSFAHIQLLNMDFTRWDLKPVLVLNARFGGKSTSITIGYSENIYSLNSTHKEPIRFPLNYSMAMEVIRVAVIFGPSNDDLIPSWCDDIEVTVEVNDEPS</sequence>
<dbReference type="EMBL" id="CAJNOO010002457">
    <property type="protein sequence ID" value="CAF1270027.1"/>
    <property type="molecule type" value="Genomic_DNA"/>
</dbReference>
<gene>
    <name evidence="3" type="ORF">RFH988_LOCUS28139</name>
</gene>
<keyword evidence="2" id="KW-0472">Membrane</keyword>
<feature type="region of interest" description="Disordered" evidence="1">
    <location>
        <begin position="80"/>
        <end position="123"/>
    </location>
</feature>
<feature type="region of interest" description="Disordered" evidence="1">
    <location>
        <begin position="1"/>
        <end position="22"/>
    </location>
</feature>
<keyword evidence="2" id="KW-1133">Transmembrane helix</keyword>
<keyword evidence="2" id="KW-0812">Transmembrane</keyword>
<evidence type="ECO:0000256" key="2">
    <source>
        <dbReference type="SAM" id="Phobius"/>
    </source>
</evidence>
<proteinExistence type="predicted"/>
<reference evidence="3" key="1">
    <citation type="submission" date="2021-02" db="EMBL/GenBank/DDBJ databases">
        <authorList>
            <person name="Nowell W R."/>
        </authorList>
    </citation>
    <scope>NUCLEOTIDE SEQUENCE</scope>
</reference>
<dbReference type="Gene3D" id="2.160.20.80">
    <property type="entry name" value="E3 ubiquitin-protein ligase SopA"/>
    <property type="match status" value="1"/>
</dbReference>
<feature type="compositionally biased region" description="Basic and acidic residues" evidence="1">
    <location>
        <begin position="1"/>
        <end position="14"/>
    </location>
</feature>
<organism evidence="3 4">
    <name type="scientific">Rotaria sordida</name>
    <dbReference type="NCBI Taxonomy" id="392033"/>
    <lineage>
        <taxon>Eukaryota</taxon>
        <taxon>Metazoa</taxon>
        <taxon>Spiralia</taxon>
        <taxon>Gnathifera</taxon>
        <taxon>Rotifera</taxon>
        <taxon>Eurotatoria</taxon>
        <taxon>Bdelloidea</taxon>
        <taxon>Philodinida</taxon>
        <taxon>Philodinidae</taxon>
        <taxon>Rotaria</taxon>
    </lineage>
</organism>
<dbReference type="OrthoDB" id="10065652at2759"/>
<dbReference type="AlphaFoldDB" id="A0A815BI62"/>
<name>A0A815BI62_9BILA</name>
<evidence type="ECO:0000313" key="3">
    <source>
        <dbReference type="EMBL" id="CAF1270027.1"/>
    </source>
</evidence>
<feature type="compositionally biased region" description="Basic and acidic residues" evidence="1">
    <location>
        <begin position="95"/>
        <end position="113"/>
    </location>
</feature>
<accession>A0A815BI62</accession>
<feature type="transmembrane region" description="Helical" evidence="2">
    <location>
        <begin position="33"/>
        <end position="52"/>
    </location>
</feature>
<dbReference type="SUPFAM" id="SSF141571">
    <property type="entry name" value="Pentapeptide repeat-like"/>
    <property type="match status" value="1"/>
</dbReference>